<comment type="caution">
    <text evidence="13">The sequence shown here is derived from an EMBL/GenBank/DDBJ whole genome shotgun (WGS) entry which is preliminary data.</text>
</comment>
<evidence type="ECO:0000256" key="12">
    <source>
        <dbReference type="HAMAP-Rule" id="MF_00662"/>
    </source>
</evidence>
<keyword evidence="5 12" id="KW-0443">Lipid metabolism</keyword>
<comment type="pathway">
    <text evidence="1">Lipid metabolism.</text>
</comment>
<evidence type="ECO:0000256" key="9">
    <source>
        <dbReference type="ARBA" id="ARBA00023239"/>
    </source>
</evidence>
<evidence type="ECO:0000313" key="14">
    <source>
        <dbReference type="Proteomes" id="UP000028602"/>
    </source>
</evidence>
<dbReference type="GO" id="GO:0004609">
    <property type="term" value="F:phosphatidylserine decarboxylase activity"/>
    <property type="evidence" value="ECO:0007669"/>
    <property type="project" value="UniProtKB-UniRule"/>
</dbReference>
<dbReference type="EMBL" id="JMPR01000018">
    <property type="protein sequence ID" value="KFD21072.1"/>
    <property type="molecule type" value="Genomic_DNA"/>
</dbReference>
<keyword evidence="9 12" id="KW-0456">Lyase</keyword>
<feature type="active site" description="Charge relay system; for autoendoproteolytic cleavage activity" evidence="12">
    <location>
        <position position="147"/>
    </location>
</feature>
<feature type="active site" description="Charge relay system; for autoendoproteolytic cleavage activity" evidence="12">
    <location>
        <position position="254"/>
    </location>
</feature>
<comment type="catalytic activity">
    <reaction evidence="12">
        <text>a 1,2-diacyl-sn-glycero-3-phospho-L-serine + H(+) = a 1,2-diacyl-sn-glycero-3-phosphoethanolamine + CO2</text>
        <dbReference type="Rhea" id="RHEA:20828"/>
        <dbReference type="ChEBI" id="CHEBI:15378"/>
        <dbReference type="ChEBI" id="CHEBI:16526"/>
        <dbReference type="ChEBI" id="CHEBI:57262"/>
        <dbReference type="ChEBI" id="CHEBI:64612"/>
        <dbReference type="EC" id="4.1.1.65"/>
    </reaction>
</comment>
<dbReference type="InterPro" id="IPR033178">
    <property type="entry name" value="PSD_type1_pro"/>
</dbReference>
<evidence type="ECO:0000256" key="7">
    <source>
        <dbReference type="ARBA" id="ARBA00023145"/>
    </source>
</evidence>
<dbReference type="GO" id="GO:0006646">
    <property type="term" value="P:phosphatidylethanolamine biosynthetic process"/>
    <property type="evidence" value="ECO:0007669"/>
    <property type="project" value="UniProtKB-UniRule"/>
</dbReference>
<dbReference type="OrthoDB" id="9802030at2"/>
<evidence type="ECO:0000313" key="13">
    <source>
        <dbReference type="EMBL" id="KFD21072.1"/>
    </source>
</evidence>
<protein>
    <recommendedName>
        <fullName evidence="12">Phosphatidylserine decarboxylase proenzyme</fullName>
        <ecNumber evidence="12">4.1.1.65</ecNumber>
    </recommendedName>
    <component>
        <recommendedName>
            <fullName evidence="12">Phosphatidylserine decarboxylase alpha chain</fullName>
        </recommendedName>
    </component>
    <component>
        <recommendedName>
            <fullName evidence="12">Phosphatidylserine decarboxylase beta chain</fullName>
        </recommendedName>
    </component>
</protein>
<evidence type="ECO:0000256" key="3">
    <source>
        <dbReference type="ARBA" id="ARBA00022516"/>
    </source>
</evidence>
<evidence type="ECO:0000256" key="2">
    <source>
        <dbReference type="ARBA" id="ARBA00022475"/>
    </source>
</evidence>
<feature type="modified residue" description="Pyruvic acid (Ser); by autocatalysis" evidence="12">
    <location>
        <position position="254"/>
    </location>
</feature>
<feature type="active site" description="Schiff-base intermediate with substrate; via pyruvic acid; for decarboxylase activity" evidence="12">
    <location>
        <position position="254"/>
    </location>
</feature>
<dbReference type="GO" id="GO:0005886">
    <property type="term" value="C:plasma membrane"/>
    <property type="evidence" value="ECO:0007669"/>
    <property type="project" value="UniProtKB-SubCell"/>
</dbReference>
<keyword evidence="2 12" id="KW-1003">Cell membrane</keyword>
<keyword evidence="3 12" id="KW-0444">Lipid biosynthesis</keyword>
<keyword evidence="6 12" id="KW-0472">Membrane</keyword>
<evidence type="ECO:0000256" key="6">
    <source>
        <dbReference type="ARBA" id="ARBA00023136"/>
    </source>
</evidence>
<feature type="site" description="Cleavage (non-hydrolytic); by autocatalysis" evidence="12">
    <location>
        <begin position="253"/>
        <end position="254"/>
    </location>
</feature>
<dbReference type="HAMAP" id="MF_00662">
    <property type="entry name" value="PS_decarb_PSD_B_type1"/>
    <property type="match status" value="1"/>
</dbReference>
<dbReference type="PANTHER" id="PTHR10067:SF6">
    <property type="entry name" value="PHOSPHATIDYLSERINE DECARBOXYLASE PROENZYME, MITOCHONDRIAL"/>
    <property type="match status" value="1"/>
</dbReference>
<keyword evidence="8 12" id="KW-0594">Phospholipid biosynthesis</keyword>
<dbReference type="NCBIfam" id="TIGR00163">
    <property type="entry name" value="PS_decarb"/>
    <property type="match status" value="1"/>
</dbReference>
<evidence type="ECO:0000256" key="1">
    <source>
        <dbReference type="ARBA" id="ARBA00005189"/>
    </source>
</evidence>
<comment type="subunit">
    <text evidence="12">Heterodimer of a large membrane-associated beta subunit and a small pyruvoyl-containing alpha subunit.</text>
</comment>
<evidence type="ECO:0000256" key="5">
    <source>
        <dbReference type="ARBA" id="ARBA00023098"/>
    </source>
</evidence>
<evidence type="ECO:0000256" key="10">
    <source>
        <dbReference type="ARBA" id="ARBA00023264"/>
    </source>
</evidence>
<comment type="subcellular location">
    <subcellularLocation>
        <location evidence="12">Cell membrane</location>
        <topology evidence="12">Peripheral membrane protein</topology>
    </subcellularLocation>
</comment>
<dbReference type="PANTHER" id="PTHR10067">
    <property type="entry name" value="PHOSPHATIDYLSERINE DECARBOXYLASE"/>
    <property type="match status" value="1"/>
</dbReference>
<comment type="PTM">
    <text evidence="12">Is synthesized initially as an inactive proenzyme. Formation of the active enzyme involves a self-maturation process in which the active site pyruvoyl group is generated from an internal serine residue via an autocatalytic post-translational modification. Two non-identical subunits are generated from the proenzyme in this reaction, and the pyruvate is formed at the N-terminus of the alpha chain, which is derived from the carboxyl end of the proenzyme. The autoendoproteolytic cleavage occurs by a canonical serine protease mechanism, in which the side chain hydroxyl group of the serine supplies its oxygen atom to form the C-terminus of the beta chain, while the remainder of the serine residue undergoes an oxidative deamination to produce ammonia and the pyruvoyl prosthetic group on the alpha chain. During this reaction, the Ser that is part of the protease active site of the proenzyme becomes the pyruvoyl prosthetic group, which constitutes an essential element of the active site of the mature decarboxylase.</text>
</comment>
<feature type="chain" id="PRO_5023243930" description="Phosphatidylserine decarboxylase beta chain" evidence="12">
    <location>
        <begin position="1"/>
        <end position="253"/>
    </location>
</feature>
<dbReference type="InterPro" id="IPR033177">
    <property type="entry name" value="PSD-B"/>
</dbReference>
<comment type="similarity">
    <text evidence="12">Belongs to the phosphatidylserine decarboxylase family. PSD-B subfamily. Prokaryotic type I sub-subfamily.</text>
</comment>
<evidence type="ECO:0000256" key="8">
    <source>
        <dbReference type="ARBA" id="ARBA00023209"/>
    </source>
</evidence>
<evidence type="ECO:0000256" key="4">
    <source>
        <dbReference type="ARBA" id="ARBA00022793"/>
    </source>
</evidence>
<dbReference type="AlphaFoldDB" id="A0A085JKS6"/>
<evidence type="ECO:0000256" key="11">
    <source>
        <dbReference type="ARBA" id="ARBA00023317"/>
    </source>
</evidence>
<comment type="pathway">
    <text evidence="12">Phospholipid metabolism; phosphatidylethanolamine biosynthesis; phosphatidylethanolamine from CDP-diacylglycerol: step 2/2.</text>
</comment>
<organism evidence="13 14">
    <name type="scientific">Tatumella ptyseos ATCC 33301</name>
    <dbReference type="NCBI Taxonomy" id="1005995"/>
    <lineage>
        <taxon>Bacteria</taxon>
        <taxon>Pseudomonadati</taxon>
        <taxon>Pseudomonadota</taxon>
        <taxon>Gammaproteobacteria</taxon>
        <taxon>Enterobacterales</taxon>
        <taxon>Erwiniaceae</taxon>
        <taxon>Tatumella</taxon>
    </lineage>
</organism>
<dbReference type="eggNOG" id="COG0688">
    <property type="taxonomic scope" value="Bacteria"/>
</dbReference>
<reference evidence="13 14" key="1">
    <citation type="submission" date="2014-05" db="EMBL/GenBank/DDBJ databases">
        <title>ATOL: Assembling a taxonomically balanced genome-scale reconstruction of the evolutionary history of the Enterobacteriaceae.</title>
        <authorList>
            <person name="Plunkett G.III."/>
            <person name="Neeno-Eckwall E.C."/>
            <person name="Glasner J.D."/>
            <person name="Perna N.T."/>
        </authorList>
    </citation>
    <scope>NUCLEOTIDE SEQUENCE [LARGE SCALE GENOMIC DNA]</scope>
    <source>
        <strain evidence="13 14">ATCC 33301</strain>
    </source>
</reference>
<accession>A0A085JKS6</accession>
<comment type="cofactor">
    <cofactor evidence="12">
        <name>pyruvate</name>
        <dbReference type="ChEBI" id="CHEBI:15361"/>
    </cofactor>
    <text evidence="12">Binds 1 pyruvoyl group covalently per subunit.</text>
</comment>
<name>A0A085JKS6_9GAMM</name>
<proteinExistence type="inferred from homology"/>
<keyword evidence="14" id="KW-1185">Reference proteome</keyword>
<gene>
    <name evidence="12 13" type="primary">psd</name>
    <name evidence="13" type="ORF">GTPT_1012</name>
</gene>
<keyword evidence="7 12" id="KW-0865">Zymogen</keyword>
<dbReference type="Pfam" id="PF02666">
    <property type="entry name" value="PS_Dcarbxylase"/>
    <property type="match status" value="1"/>
</dbReference>
<keyword evidence="10 12" id="KW-1208">Phospholipid metabolism</keyword>
<keyword evidence="4 12" id="KW-0210">Decarboxylase</keyword>
<feature type="active site" description="Charge relay system; for autoendoproteolytic cleavage activity" evidence="12">
    <location>
        <position position="90"/>
    </location>
</feature>
<keyword evidence="11 12" id="KW-0670">Pyruvate</keyword>
<dbReference type="InterPro" id="IPR003817">
    <property type="entry name" value="PS_Dcarbxylase"/>
</dbReference>
<dbReference type="UniPathway" id="UPA00558">
    <property type="reaction ID" value="UER00616"/>
</dbReference>
<feature type="chain" id="PRO_5023243929" description="Phosphatidylserine decarboxylase alpha chain" evidence="12">
    <location>
        <begin position="254"/>
        <end position="298"/>
    </location>
</feature>
<dbReference type="Proteomes" id="UP000028602">
    <property type="component" value="Unassembled WGS sequence"/>
</dbReference>
<sequence length="298" mass="33230">MLEKIKLGINAVLPKKALTELAGWAASRRGGWLTRSVIDLFVWYYKVDMSEAVKKETSAYPTFNDFFVRPLKEGARPIDNDPNLLVQPADGAVSQAGRIEENQIFQAKGHQYTLEALLAGDERRAADFYNGQFVTTYLAPRDYHRVHMPCNGILREMVYVPGDLYSVNPLTARNIPNLFARNERVICYFDTDFGPMVQILVGATIVGSIETVWAGTITPPREGVIKRWHYPAAETEGAVVLLKGDEMGRFKLGSTVINLFAKNKVMLSESLEAEAKTRLGQPLARTFSETPSDSPVTE</sequence>
<dbReference type="RefSeq" id="WP_025901074.1">
    <property type="nucleotide sequence ID" value="NZ_ATMJ01000052.1"/>
</dbReference>
<comment type="function">
    <text evidence="12">Catalyzes the formation of phosphatidylethanolamine (PtdEtn) from phosphatidylserine (PtdSer).</text>
</comment>
<dbReference type="EC" id="4.1.1.65" evidence="12"/>